<gene>
    <name evidence="1" type="ORF">HNR55_002014</name>
</gene>
<dbReference type="Proteomes" id="UP000578000">
    <property type="component" value="Unassembled WGS sequence"/>
</dbReference>
<proteinExistence type="predicted"/>
<dbReference type="EMBL" id="JACHIE010000008">
    <property type="protein sequence ID" value="MBB6457418.1"/>
    <property type="molecule type" value="Genomic_DNA"/>
</dbReference>
<reference evidence="1 2" key="1">
    <citation type="submission" date="2020-08" db="EMBL/GenBank/DDBJ databases">
        <title>Genomic Encyclopedia of Type Strains, Phase IV (KMG-IV): sequencing the most valuable type-strain genomes for metagenomic binning, comparative biology and taxonomic classification.</title>
        <authorList>
            <person name="Goeker M."/>
        </authorList>
    </citation>
    <scope>NUCLEOTIDE SEQUENCE [LARGE SCALE GENOMIC DNA]</scope>
    <source>
        <strain evidence="1 2">DSM 4491</strain>
    </source>
</reference>
<protein>
    <submittedName>
        <fullName evidence="1">Uncharacterized protein</fullName>
    </submittedName>
</protein>
<accession>A0A841QG74</accession>
<organism evidence="1 2">
    <name type="scientific">Acetobacter lovaniensis</name>
    <dbReference type="NCBI Taxonomy" id="104100"/>
    <lineage>
        <taxon>Bacteria</taxon>
        <taxon>Pseudomonadati</taxon>
        <taxon>Pseudomonadota</taxon>
        <taxon>Alphaproteobacteria</taxon>
        <taxon>Acetobacterales</taxon>
        <taxon>Acetobacteraceae</taxon>
        <taxon>Acetobacter</taxon>
    </lineage>
</organism>
<comment type="caution">
    <text evidence="1">The sequence shown here is derived from an EMBL/GenBank/DDBJ whole genome shotgun (WGS) entry which is preliminary data.</text>
</comment>
<name>A0A841QG74_9PROT</name>
<evidence type="ECO:0000313" key="1">
    <source>
        <dbReference type="EMBL" id="MBB6457418.1"/>
    </source>
</evidence>
<keyword evidence="2" id="KW-1185">Reference proteome</keyword>
<sequence>MACFAALFKLEMGGVSVLSIALLCFSRLESDQSPYARRRLSGHYHDAFSRLRKFVQCYKHMRIFFDLSQNSHA</sequence>
<dbReference type="AlphaFoldDB" id="A0A841QG74"/>
<evidence type="ECO:0000313" key="2">
    <source>
        <dbReference type="Proteomes" id="UP000578000"/>
    </source>
</evidence>